<reference evidence="1" key="1">
    <citation type="submission" date="2019-08" db="EMBL/GenBank/DDBJ databases">
        <title>Complete genome sequence of a mangrove-derived Streptomyces xiamenensis.</title>
        <authorList>
            <person name="Xu J."/>
        </authorList>
    </citation>
    <scope>NUCLEOTIDE SEQUENCE</scope>
    <source>
        <strain evidence="1">318</strain>
    </source>
</reference>
<sequence>MSAEGGKALVPYRPWPVPAGPSTVVRVLSPPSCTCAGTAGSGTGCPPGSASGTSSPALPRVLPPRCRACGVSRCSAVRTT</sequence>
<evidence type="ECO:0000313" key="1">
    <source>
        <dbReference type="EMBL" id="AKG45489.1"/>
    </source>
</evidence>
<gene>
    <name evidence="1" type="ORF">SXIM_41050</name>
</gene>
<name>A0A0F7FXQ7_9ACTN</name>
<keyword evidence="2" id="KW-1185">Reference proteome</keyword>
<dbReference type="AlphaFoldDB" id="A0A0F7FXQ7"/>
<dbReference type="PATRIC" id="fig|408015.6.peg.4157"/>
<dbReference type="STRING" id="408015.SXIM_41050"/>
<dbReference type="Proteomes" id="UP000034034">
    <property type="component" value="Chromosome"/>
</dbReference>
<organism evidence="1 2">
    <name type="scientific">Streptomyces xiamenensis</name>
    <dbReference type="NCBI Taxonomy" id="408015"/>
    <lineage>
        <taxon>Bacteria</taxon>
        <taxon>Bacillati</taxon>
        <taxon>Actinomycetota</taxon>
        <taxon>Actinomycetes</taxon>
        <taxon>Kitasatosporales</taxon>
        <taxon>Streptomycetaceae</taxon>
        <taxon>Streptomyces</taxon>
    </lineage>
</organism>
<dbReference type="EMBL" id="CP009922">
    <property type="protein sequence ID" value="AKG45489.1"/>
    <property type="molecule type" value="Genomic_DNA"/>
</dbReference>
<proteinExistence type="predicted"/>
<evidence type="ECO:0000313" key="2">
    <source>
        <dbReference type="Proteomes" id="UP000034034"/>
    </source>
</evidence>
<dbReference type="KEGG" id="sxi:SXIM_41050"/>
<accession>A0A0F7FXQ7</accession>
<dbReference type="HOGENOM" id="CLU_2588381_0_0_11"/>
<protein>
    <submittedName>
        <fullName evidence="1">Uncharacterized protein</fullName>
    </submittedName>
</protein>